<dbReference type="PANTHER" id="PTHR33304:SF36">
    <property type="entry name" value="GB|AAF26970.1-RELATED"/>
    <property type="match status" value="1"/>
</dbReference>
<organism evidence="7 8">
    <name type="scientific">Cinchona calisaya</name>
    <dbReference type="NCBI Taxonomy" id="153742"/>
    <lineage>
        <taxon>Eukaryota</taxon>
        <taxon>Viridiplantae</taxon>
        <taxon>Streptophyta</taxon>
        <taxon>Embryophyta</taxon>
        <taxon>Tracheophyta</taxon>
        <taxon>Spermatophyta</taxon>
        <taxon>Magnoliopsida</taxon>
        <taxon>eudicotyledons</taxon>
        <taxon>Gunneridae</taxon>
        <taxon>Pentapetalae</taxon>
        <taxon>asterids</taxon>
        <taxon>lamiids</taxon>
        <taxon>Gentianales</taxon>
        <taxon>Rubiaceae</taxon>
        <taxon>Cinchonoideae</taxon>
        <taxon>Cinchoneae</taxon>
        <taxon>Cinchona</taxon>
    </lineage>
</organism>
<evidence type="ECO:0000256" key="2">
    <source>
        <dbReference type="ARBA" id="ARBA00022771"/>
    </source>
</evidence>
<dbReference type="GO" id="GO:0008270">
    <property type="term" value="F:zinc ion binding"/>
    <property type="evidence" value="ECO:0007669"/>
    <property type="project" value="UniProtKB-KW"/>
</dbReference>
<sequence length="509" mass="57141">MDEDQDHPTFEPHLDKCCDICGDIGVIDAINTCSHCKISCEHLYCMRAYVECPQKDWCCDDCCWSNEMLSPTSGTMEDLARGSPLSTASRLCQNSDIYNYEPCDSRQNQIDHGKKIPPGKVEYIRAEEVIMLSSGAKKSGSPVKFACSSNLMSQKNAASALEKDAIQAPLAEHMQREQCKDTFRDTAEIKVEKKIPKTASASSPASCGQASDDAFPDVELQRTNPKTANPVRKCLSDPASDASWNGSFKIYNDPKHHREMNDGIQAYPPSRVRKKVYEFSKLMPEVLQFELVPRGDLWANLFQNYCLDKGDIGLYFFPSNTRRCKNYISLLEVMGAEDLAMRSLMDGVELLIFTSKVLRLDCQKWRGRHFLWGIFHSLSKYKKHASQVDAHEFHAQWASNQDIDMEIDMIAGEEVGRMDVAVPRESLQLVPSTMDITASSEGCNEDMEIDMIGGEEVGRMDVAVSREYLEVLPLAVDVSDSREACNNISPGLDDIYRPIKIERPDVSSC</sequence>
<dbReference type="InterPro" id="IPR056280">
    <property type="entry name" value="AIPP2-like_SPOC"/>
</dbReference>
<dbReference type="Pfam" id="PF23121">
    <property type="entry name" value="SPOC_AIPP2"/>
    <property type="match status" value="1"/>
</dbReference>
<dbReference type="EMBL" id="JBJUIK010000004">
    <property type="protein sequence ID" value="KAL3528462.1"/>
    <property type="molecule type" value="Genomic_DNA"/>
</dbReference>
<gene>
    <name evidence="7" type="ORF">ACH5RR_007784</name>
</gene>
<dbReference type="PANTHER" id="PTHR33304">
    <property type="match status" value="1"/>
</dbReference>
<comment type="caution">
    <text evidence="7">The sequence shown here is derived from an EMBL/GenBank/DDBJ whole genome shotgun (WGS) entry which is preliminary data.</text>
</comment>
<dbReference type="Proteomes" id="UP001630127">
    <property type="component" value="Unassembled WGS sequence"/>
</dbReference>
<dbReference type="InterPro" id="IPR049914">
    <property type="entry name" value="PHD1-3/5-6"/>
</dbReference>
<evidence type="ECO:0000256" key="5">
    <source>
        <dbReference type="ARBA" id="ARBA00023163"/>
    </source>
</evidence>
<evidence type="ECO:0000313" key="8">
    <source>
        <dbReference type="Proteomes" id="UP001630127"/>
    </source>
</evidence>
<name>A0ABD3A9T5_9GENT</name>
<evidence type="ECO:0000259" key="6">
    <source>
        <dbReference type="Pfam" id="PF23121"/>
    </source>
</evidence>
<accession>A0ABD3A9T5</accession>
<keyword evidence="3" id="KW-0862">Zinc</keyword>
<reference evidence="7 8" key="1">
    <citation type="submission" date="2024-11" db="EMBL/GenBank/DDBJ databases">
        <title>A near-complete genome assembly of Cinchona calisaya.</title>
        <authorList>
            <person name="Lian D.C."/>
            <person name="Zhao X.W."/>
            <person name="Wei L."/>
        </authorList>
    </citation>
    <scope>NUCLEOTIDE SEQUENCE [LARGE SCALE GENOMIC DNA]</scope>
    <source>
        <tissue evidence="7">Nenye</tissue>
    </source>
</reference>
<proteinExistence type="predicted"/>
<keyword evidence="2" id="KW-0863">Zinc-finger</keyword>
<keyword evidence="5" id="KW-0804">Transcription</keyword>
<keyword evidence="4" id="KW-0805">Transcription regulation</keyword>
<feature type="domain" description="AIPP2-like SPOC-like" evidence="6">
    <location>
        <begin position="244"/>
        <end position="375"/>
    </location>
</feature>
<evidence type="ECO:0000256" key="3">
    <source>
        <dbReference type="ARBA" id="ARBA00022833"/>
    </source>
</evidence>
<protein>
    <recommendedName>
        <fullName evidence="6">AIPP2-like SPOC-like domain-containing protein</fullName>
    </recommendedName>
</protein>
<dbReference type="AlphaFoldDB" id="A0ABD3A9T5"/>
<evidence type="ECO:0000256" key="4">
    <source>
        <dbReference type="ARBA" id="ARBA00023015"/>
    </source>
</evidence>
<keyword evidence="8" id="KW-1185">Reference proteome</keyword>
<evidence type="ECO:0000256" key="1">
    <source>
        <dbReference type="ARBA" id="ARBA00022723"/>
    </source>
</evidence>
<keyword evidence="1" id="KW-0479">Metal-binding</keyword>
<evidence type="ECO:0000313" key="7">
    <source>
        <dbReference type="EMBL" id="KAL3528462.1"/>
    </source>
</evidence>